<reference evidence="6 7" key="1">
    <citation type="submission" date="2019-04" db="EMBL/GenBank/DDBJ databases">
        <title>Microbes associate with the intestines of laboratory mice.</title>
        <authorList>
            <person name="Navarre W."/>
            <person name="Wong E."/>
            <person name="Huang K.C."/>
            <person name="Tropini C."/>
            <person name="Ng K."/>
            <person name="Yu B."/>
        </authorList>
    </citation>
    <scope>NUCLEOTIDE SEQUENCE [LARGE SCALE GENOMIC DNA]</scope>
    <source>
        <strain evidence="6 7">NM80_B27</strain>
    </source>
</reference>
<evidence type="ECO:0000256" key="1">
    <source>
        <dbReference type="ARBA" id="ARBA00005417"/>
    </source>
</evidence>
<evidence type="ECO:0000313" key="7">
    <source>
        <dbReference type="Proteomes" id="UP000308978"/>
    </source>
</evidence>
<dbReference type="InterPro" id="IPR017871">
    <property type="entry name" value="ABC_transporter-like_CS"/>
</dbReference>
<dbReference type="InterPro" id="IPR027417">
    <property type="entry name" value="P-loop_NTPase"/>
</dbReference>
<comment type="similarity">
    <text evidence="1">Belongs to the ABC transporter superfamily.</text>
</comment>
<dbReference type="SUPFAM" id="SSF52540">
    <property type="entry name" value="P-loop containing nucleoside triphosphate hydrolases"/>
    <property type="match status" value="1"/>
</dbReference>
<protein>
    <submittedName>
        <fullName evidence="6">ATP-binding cassette domain-containing protein</fullName>
    </submittedName>
</protein>
<keyword evidence="2" id="KW-0813">Transport</keyword>
<sequence>MRSVTTGQKTFNGSDHSGEIAISFEGLTKRYGDTVVLDGVSASLGAGKIHGLVGRNGSGKTVLLKCLCGLARYNEGRILLRGEEAVPYKHLPAGIGVIIETPGFSPQYSGLRNLMYLARLQNRVGKEEVRKAIEAVGLDPGSRKHVGKYSLGMRQRLGIAQAFMEGQDILLLDEPMNGLDKQGLADMRQLFLQLKEEGRTIVLASHSSEDIGILCDTVHELEHGRMERIR</sequence>
<feature type="domain" description="ABC transporter" evidence="5">
    <location>
        <begin position="22"/>
        <end position="229"/>
    </location>
</feature>
<accession>A0A4S4G1P1</accession>
<organism evidence="6 7">
    <name type="scientific">Adlercreutzia caecimuris</name>
    <dbReference type="NCBI Taxonomy" id="671266"/>
    <lineage>
        <taxon>Bacteria</taxon>
        <taxon>Bacillati</taxon>
        <taxon>Actinomycetota</taxon>
        <taxon>Coriobacteriia</taxon>
        <taxon>Eggerthellales</taxon>
        <taxon>Eggerthellaceae</taxon>
        <taxon>Adlercreutzia</taxon>
    </lineage>
</organism>
<evidence type="ECO:0000256" key="2">
    <source>
        <dbReference type="ARBA" id="ARBA00022448"/>
    </source>
</evidence>
<comment type="caution">
    <text evidence="6">The sequence shown here is derived from an EMBL/GenBank/DDBJ whole genome shotgun (WGS) entry which is preliminary data.</text>
</comment>
<dbReference type="Proteomes" id="UP000308978">
    <property type="component" value="Unassembled WGS sequence"/>
</dbReference>
<dbReference type="PANTHER" id="PTHR43335">
    <property type="entry name" value="ABC TRANSPORTER, ATP-BINDING PROTEIN"/>
    <property type="match status" value="1"/>
</dbReference>
<dbReference type="Gene3D" id="3.40.50.300">
    <property type="entry name" value="P-loop containing nucleotide triphosphate hydrolases"/>
    <property type="match status" value="1"/>
</dbReference>
<evidence type="ECO:0000259" key="5">
    <source>
        <dbReference type="PROSITE" id="PS50893"/>
    </source>
</evidence>
<keyword evidence="4 6" id="KW-0067">ATP-binding</keyword>
<dbReference type="Pfam" id="PF00005">
    <property type="entry name" value="ABC_tran"/>
    <property type="match status" value="1"/>
</dbReference>
<name>A0A4S4G1P1_9ACTN</name>
<proteinExistence type="inferred from homology"/>
<dbReference type="InterPro" id="IPR003439">
    <property type="entry name" value="ABC_transporter-like_ATP-bd"/>
</dbReference>
<dbReference type="GO" id="GO:0016887">
    <property type="term" value="F:ATP hydrolysis activity"/>
    <property type="evidence" value="ECO:0007669"/>
    <property type="project" value="InterPro"/>
</dbReference>
<gene>
    <name evidence="6" type="ORF">E5986_06500</name>
</gene>
<dbReference type="AlphaFoldDB" id="A0A4S4G1P1"/>
<evidence type="ECO:0000313" key="6">
    <source>
        <dbReference type="EMBL" id="THG37419.1"/>
    </source>
</evidence>
<dbReference type="InterPro" id="IPR003593">
    <property type="entry name" value="AAA+_ATPase"/>
</dbReference>
<dbReference type="PROSITE" id="PS00211">
    <property type="entry name" value="ABC_TRANSPORTER_1"/>
    <property type="match status" value="1"/>
</dbReference>
<dbReference type="EMBL" id="SSTJ01000006">
    <property type="protein sequence ID" value="THG37419.1"/>
    <property type="molecule type" value="Genomic_DNA"/>
</dbReference>
<dbReference type="PROSITE" id="PS50893">
    <property type="entry name" value="ABC_TRANSPORTER_2"/>
    <property type="match status" value="1"/>
</dbReference>
<evidence type="ECO:0000256" key="3">
    <source>
        <dbReference type="ARBA" id="ARBA00022741"/>
    </source>
</evidence>
<dbReference type="SMART" id="SM00382">
    <property type="entry name" value="AAA"/>
    <property type="match status" value="1"/>
</dbReference>
<keyword evidence="3" id="KW-0547">Nucleotide-binding</keyword>
<dbReference type="GO" id="GO:0005524">
    <property type="term" value="F:ATP binding"/>
    <property type="evidence" value="ECO:0007669"/>
    <property type="project" value="UniProtKB-KW"/>
</dbReference>
<evidence type="ECO:0000256" key="4">
    <source>
        <dbReference type="ARBA" id="ARBA00022840"/>
    </source>
</evidence>